<protein>
    <submittedName>
        <fullName evidence="3">DUF1792 domain-containing protein</fullName>
    </submittedName>
</protein>
<proteinExistence type="predicted"/>
<evidence type="ECO:0000313" key="3">
    <source>
        <dbReference type="EMBL" id="MBB1070188.1"/>
    </source>
</evidence>
<dbReference type="EMBL" id="JACIVC010000066">
    <property type="protein sequence ID" value="MBB1070188.1"/>
    <property type="molecule type" value="Genomic_DNA"/>
</dbReference>
<dbReference type="RefSeq" id="WP_182598677.1">
    <property type="nucleotide sequence ID" value="NZ_JACIVC010000066.1"/>
</dbReference>
<dbReference type="InterPro" id="IPR014869">
    <property type="entry name" value="GT-D"/>
</dbReference>
<comment type="caution">
    <text evidence="3">The sequence shown here is derived from an EMBL/GenBank/DDBJ whole genome shotgun (WGS) entry which is preliminary data.</text>
</comment>
<evidence type="ECO:0000259" key="2">
    <source>
        <dbReference type="Pfam" id="PF08759"/>
    </source>
</evidence>
<dbReference type="Proteomes" id="UP000518316">
    <property type="component" value="Unassembled WGS sequence"/>
</dbReference>
<evidence type="ECO:0000313" key="4">
    <source>
        <dbReference type="Proteomes" id="UP000518316"/>
    </source>
</evidence>
<keyword evidence="1" id="KW-1133">Transmembrane helix</keyword>
<evidence type="ECO:0000256" key="1">
    <source>
        <dbReference type="SAM" id="Phobius"/>
    </source>
</evidence>
<keyword evidence="4" id="KW-1185">Reference proteome</keyword>
<accession>A0A7W3TT39</accession>
<name>A0A7W3TT39_9LACO</name>
<reference evidence="3 4" key="1">
    <citation type="submission" date="2020-07" db="EMBL/GenBank/DDBJ databases">
        <title>Description of Limosilactobacillus balticus sp. nov., Limosilactobacillus agrestis sp. nov., Limosilactobacillus albertensis sp. nov., Limosilactobacillus rudii sp. nov., Limosilactobacillus fastidiosus sp. nov., five novel Limosilactobacillus species isolated from the vertebrate gastrointestinal tract, and proposal of 6 subspecies of Limosilactobacillus reuteri adapted to the gastrointestinal tract of specific vertebrate hosts.</title>
        <authorList>
            <person name="Li F."/>
            <person name="Cheng C."/>
            <person name="Zheng J."/>
            <person name="Quevedo R.M."/>
            <person name="Li J."/>
            <person name="Roos S."/>
            <person name="Gaenzle M.G."/>
            <person name="Walter J."/>
        </authorList>
    </citation>
    <scope>NUCLEOTIDE SEQUENCE [LARGE SCALE GENOMIC DNA]</scope>
    <source>
        <strain evidence="3 4">RRLNB_1_1</strain>
    </source>
</reference>
<keyword evidence="1" id="KW-0812">Transmembrane</keyword>
<keyword evidence="1" id="KW-0472">Membrane</keyword>
<feature type="domain" description="Glycosyltransferase GT-D fold" evidence="2">
    <location>
        <begin position="55"/>
        <end position="278"/>
    </location>
</feature>
<dbReference type="AlphaFoldDB" id="A0A7W3TT39"/>
<gene>
    <name evidence="3" type="ORF">H5S40_08490</name>
</gene>
<feature type="transmembrane region" description="Helical" evidence="1">
    <location>
        <begin position="12"/>
        <end position="29"/>
    </location>
</feature>
<sequence length="302" mass="35405">MVKQIIKSRIGQFFIRLVSGFLFIPYYIYAKRMNLRILDASKTVEYILNNNISVGRIGDGEFNIMFSDKSIGFQKASSKLKNELINLNANNNFLLALPHGLETTREYNIKTKVFWWRYVTFNHKFLIHYSENHGGEFLDTNFSRVVTEFKNKEAIDKVIKNVCRIWKNRNVIIIEGKFTRFGMNNDLLDNAKSVNRIIAPAENAYSKIDEIYKKTCEIASNIENPIIIISLGPTATILSYRLSPKYQSIDIGHFDLQYEYLRRGYYHKVSINDRYDNEMKNGNKVKKNVDKYYKDQIRVVIE</sequence>
<dbReference type="Pfam" id="PF08759">
    <property type="entry name" value="GT-D"/>
    <property type="match status" value="1"/>
</dbReference>
<organism evidence="3 4">
    <name type="scientific">Limosilactobacillus albertensis</name>
    <dbReference type="NCBI Taxonomy" id="2759752"/>
    <lineage>
        <taxon>Bacteria</taxon>
        <taxon>Bacillati</taxon>
        <taxon>Bacillota</taxon>
        <taxon>Bacilli</taxon>
        <taxon>Lactobacillales</taxon>
        <taxon>Lactobacillaceae</taxon>
        <taxon>Limosilactobacillus</taxon>
    </lineage>
</organism>